<protein>
    <submittedName>
        <fullName evidence="1">Uncharacterized protein</fullName>
    </submittedName>
</protein>
<dbReference type="Proteomes" id="UP001177021">
    <property type="component" value="Unassembled WGS sequence"/>
</dbReference>
<sequence length="66" mass="7684">MVKTIKFVYVVLLFLSLLLVIKNVDALRCDTDDDCPKIRKPDVHYIWRCIDNMCNLSKEPATVDKN</sequence>
<organism evidence="1 2">
    <name type="scientific">Trifolium pratense</name>
    <name type="common">Red clover</name>
    <dbReference type="NCBI Taxonomy" id="57577"/>
    <lineage>
        <taxon>Eukaryota</taxon>
        <taxon>Viridiplantae</taxon>
        <taxon>Streptophyta</taxon>
        <taxon>Embryophyta</taxon>
        <taxon>Tracheophyta</taxon>
        <taxon>Spermatophyta</taxon>
        <taxon>Magnoliopsida</taxon>
        <taxon>eudicotyledons</taxon>
        <taxon>Gunneridae</taxon>
        <taxon>Pentapetalae</taxon>
        <taxon>rosids</taxon>
        <taxon>fabids</taxon>
        <taxon>Fabales</taxon>
        <taxon>Fabaceae</taxon>
        <taxon>Papilionoideae</taxon>
        <taxon>50 kb inversion clade</taxon>
        <taxon>NPAAA clade</taxon>
        <taxon>Hologalegina</taxon>
        <taxon>IRL clade</taxon>
        <taxon>Trifolieae</taxon>
        <taxon>Trifolium</taxon>
    </lineage>
</organism>
<accession>A0ACB0JXS9</accession>
<comment type="caution">
    <text evidence="1">The sequence shown here is derived from an EMBL/GenBank/DDBJ whole genome shotgun (WGS) entry which is preliminary data.</text>
</comment>
<proteinExistence type="predicted"/>
<reference evidence="1" key="1">
    <citation type="submission" date="2023-10" db="EMBL/GenBank/DDBJ databases">
        <authorList>
            <person name="Rodriguez Cubillos JULIANA M."/>
            <person name="De Vega J."/>
        </authorList>
    </citation>
    <scope>NUCLEOTIDE SEQUENCE</scope>
</reference>
<evidence type="ECO:0000313" key="1">
    <source>
        <dbReference type="EMBL" id="CAJ2648467.1"/>
    </source>
</evidence>
<evidence type="ECO:0000313" key="2">
    <source>
        <dbReference type="Proteomes" id="UP001177021"/>
    </source>
</evidence>
<gene>
    <name evidence="1" type="ORF">MILVUS5_LOCUS16806</name>
</gene>
<dbReference type="EMBL" id="CASHSV030000109">
    <property type="protein sequence ID" value="CAJ2648467.1"/>
    <property type="molecule type" value="Genomic_DNA"/>
</dbReference>
<name>A0ACB0JXS9_TRIPR</name>
<keyword evidence="2" id="KW-1185">Reference proteome</keyword>